<keyword evidence="9" id="KW-1185">Reference proteome</keyword>
<dbReference type="InterPro" id="IPR010445">
    <property type="entry name" value="LapA_dom"/>
</dbReference>
<feature type="transmembrane region" description="Helical" evidence="6">
    <location>
        <begin position="143"/>
        <end position="166"/>
    </location>
</feature>
<evidence type="ECO:0000313" key="8">
    <source>
        <dbReference type="EMBL" id="MFD1533007.1"/>
    </source>
</evidence>
<keyword evidence="1" id="KW-1003">Cell membrane</keyword>
<keyword evidence="4 6" id="KW-0472">Membrane</keyword>
<feature type="region of interest" description="Disordered" evidence="5">
    <location>
        <begin position="1"/>
        <end position="94"/>
    </location>
</feature>
<protein>
    <submittedName>
        <fullName evidence="8">Lipopolysaccharide assembly protein LapA domain-containing protein</fullName>
    </submittedName>
</protein>
<dbReference type="Pfam" id="PF06305">
    <property type="entry name" value="LapA_dom"/>
    <property type="match status" value="1"/>
</dbReference>
<dbReference type="RefSeq" id="WP_343983122.1">
    <property type="nucleotide sequence ID" value="NZ_BAAAJG010000016.1"/>
</dbReference>
<evidence type="ECO:0000256" key="5">
    <source>
        <dbReference type="SAM" id="MobiDB-lite"/>
    </source>
</evidence>
<gene>
    <name evidence="8" type="ORF">ACFSCY_26635</name>
</gene>
<proteinExistence type="predicted"/>
<keyword evidence="3 6" id="KW-1133">Transmembrane helix</keyword>
<organism evidence="8 9">
    <name type="scientific">Pseudonocardia aurantiaca</name>
    <dbReference type="NCBI Taxonomy" id="75290"/>
    <lineage>
        <taxon>Bacteria</taxon>
        <taxon>Bacillati</taxon>
        <taxon>Actinomycetota</taxon>
        <taxon>Actinomycetes</taxon>
        <taxon>Pseudonocardiales</taxon>
        <taxon>Pseudonocardiaceae</taxon>
        <taxon>Pseudonocardia</taxon>
    </lineage>
</organism>
<dbReference type="Proteomes" id="UP001597145">
    <property type="component" value="Unassembled WGS sequence"/>
</dbReference>
<evidence type="ECO:0000256" key="2">
    <source>
        <dbReference type="ARBA" id="ARBA00022692"/>
    </source>
</evidence>
<evidence type="ECO:0000256" key="6">
    <source>
        <dbReference type="SAM" id="Phobius"/>
    </source>
</evidence>
<sequence>MTEDPTRAAARPDLNVPTHGRVGPADPHEDPATHPGLRRPDHPTDPRMRPVNVAVPEGPTVPTPGLSPGPAPGPAPGPPPEQPTVPTPRERRDPLVTRSRTGVLWTGLILSALVLLFLLIFILQNSTPVRINFLAASGNLPTGVALLLAAIAGLLLVAIPGGLRILQLRRAARRSERRLR</sequence>
<evidence type="ECO:0000256" key="3">
    <source>
        <dbReference type="ARBA" id="ARBA00022989"/>
    </source>
</evidence>
<evidence type="ECO:0000259" key="7">
    <source>
        <dbReference type="Pfam" id="PF06305"/>
    </source>
</evidence>
<evidence type="ECO:0000256" key="1">
    <source>
        <dbReference type="ARBA" id="ARBA00022475"/>
    </source>
</evidence>
<comment type="caution">
    <text evidence="8">The sequence shown here is derived from an EMBL/GenBank/DDBJ whole genome shotgun (WGS) entry which is preliminary data.</text>
</comment>
<keyword evidence="2 6" id="KW-0812">Transmembrane</keyword>
<reference evidence="9" key="1">
    <citation type="journal article" date="2019" name="Int. J. Syst. Evol. Microbiol.">
        <title>The Global Catalogue of Microorganisms (GCM) 10K type strain sequencing project: providing services to taxonomists for standard genome sequencing and annotation.</title>
        <authorList>
            <consortium name="The Broad Institute Genomics Platform"/>
            <consortium name="The Broad Institute Genome Sequencing Center for Infectious Disease"/>
            <person name="Wu L."/>
            <person name="Ma J."/>
        </authorList>
    </citation>
    <scope>NUCLEOTIDE SEQUENCE [LARGE SCALE GENOMIC DNA]</scope>
    <source>
        <strain evidence="9">JCM 12165</strain>
    </source>
</reference>
<accession>A0ABW4FRU6</accession>
<dbReference type="EMBL" id="JBHUCP010000023">
    <property type="protein sequence ID" value="MFD1533007.1"/>
    <property type="molecule type" value="Genomic_DNA"/>
</dbReference>
<evidence type="ECO:0000313" key="9">
    <source>
        <dbReference type="Proteomes" id="UP001597145"/>
    </source>
</evidence>
<name>A0ABW4FRU6_9PSEU</name>
<feature type="compositionally biased region" description="Pro residues" evidence="5">
    <location>
        <begin position="59"/>
        <end position="86"/>
    </location>
</feature>
<feature type="compositionally biased region" description="Basic and acidic residues" evidence="5">
    <location>
        <begin position="26"/>
        <end position="48"/>
    </location>
</feature>
<feature type="domain" description="Lipopolysaccharide assembly protein A" evidence="7">
    <location>
        <begin position="124"/>
        <end position="180"/>
    </location>
</feature>
<feature type="transmembrane region" description="Helical" evidence="6">
    <location>
        <begin position="102"/>
        <end position="123"/>
    </location>
</feature>
<evidence type="ECO:0000256" key="4">
    <source>
        <dbReference type="ARBA" id="ARBA00023136"/>
    </source>
</evidence>